<evidence type="ECO:0000256" key="5">
    <source>
        <dbReference type="ARBA" id="ARBA00022970"/>
    </source>
</evidence>
<organism evidence="7 8">
    <name type="scientific">Ancylobacter defluvii</name>
    <dbReference type="NCBI Taxonomy" id="1282440"/>
    <lineage>
        <taxon>Bacteria</taxon>
        <taxon>Pseudomonadati</taxon>
        <taxon>Pseudomonadota</taxon>
        <taxon>Alphaproteobacteria</taxon>
        <taxon>Hyphomicrobiales</taxon>
        <taxon>Xanthobacteraceae</taxon>
        <taxon>Ancylobacter</taxon>
    </lineage>
</organism>
<dbReference type="SMART" id="SM00382">
    <property type="entry name" value="AAA"/>
    <property type="match status" value="1"/>
</dbReference>
<accession>A0A9W6JWH2</accession>
<feature type="domain" description="ABC transporter" evidence="6">
    <location>
        <begin position="8"/>
        <end position="220"/>
    </location>
</feature>
<dbReference type="AlphaFoldDB" id="A0A9W6JWH2"/>
<dbReference type="InterPro" id="IPR052156">
    <property type="entry name" value="BCAA_Transport_ATP-bd_LivF"/>
</dbReference>
<comment type="caution">
    <text evidence="7">The sequence shown here is derived from an EMBL/GenBank/DDBJ whole genome shotgun (WGS) entry which is preliminary data.</text>
</comment>
<protein>
    <submittedName>
        <fullName evidence="7">ABC transporter ATP-binding protein</fullName>
    </submittedName>
</protein>
<dbReference type="GO" id="GO:0015658">
    <property type="term" value="F:branched-chain amino acid transmembrane transporter activity"/>
    <property type="evidence" value="ECO:0007669"/>
    <property type="project" value="TreeGrafter"/>
</dbReference>
<dbReference type="InterPro" id="IPR003439">
    <property type="entry name" value="ABC_transporter-like_ATP-bd"/>
</dbReference>
<proteinExistence type="inferred from homology"/>
<dbReference type="SUPFAM" id="SSF52540">
    <property type="entry name" value="P-loop containing nucleoside triphosphate hydrolases"/>
    <property type="match status" value="1"/>
</dbReference>
<evidence type="ECO:0000256" key="3">
    <source>
        <dbReference type="ARBA" id="ARBA00022741"/>
    </source>
</evidence>
<dbReference type="PROSITE" id="PS50893">
    <property type="entry name" value="ABC_TRANSPORTER_2"/>
    <property type="match status" value="1"/>
</dbReference>
<dbReference type="GO" id="GO:0005524">
    <property type="term" value="F:ATP binding"/>
    <property type="evidence" value="ECO:0007669"/>
    <property type="project" value="UniProtKB-KW"/>
</dbReference>
<evidence type="ECO:0000256" key="2">
    <source>
        <dbReference type="ARBA" id="ARBA00022448"/>
    </source>
</evidence>
<dbReference type="Gene3D" id="3.40.50.300">
    <property type="entry name" value="P-loop containing nucleotide triphosphate hydrolases"/>
    <property type="match status" value="1"/>
</dbReference>
<dbReference type="InterPro" id="IPR003593">
    <property type="entry name" value="AAA+_ATPase"/>
</dbReference>
<dbReference type="RefSeq" id="WP_213366962.1">
    <property type="nucleotide sequence ID" value="NZ_BSFM01000006.1"/>
</dbReference>
<comment type="similarity">
    <text evidence="1">Belongs to the ABC transporter superfamily.</text>
</comment>
<evidence type="ECO:0000313" key="8">
    <source>
        <dbReference type="Proteomes" id="UP001143330"/>
    </source>
</evidence>
<evidence type="ECO:0000259" key="6">
    <source>
        <dbReference type="PROSITE" id="PS50893"/>
    </source>
</evidence>
<dbReference type="PANTHER" id="PTHR43820:SF4">
    <property type="entry name" value="HIGH-AFFINITY BRANCHED-CHAIN AMINO ACID TRANSPORT ATP-BINDING PROTEIN LIVF"/>
    <property type="match status" value="1"/>
</dbReference>
<keyword evidence="8" id="KW-1185">Reference proteome</keyword>
<keyword evidence="3" id="KW-0547">Nucleotide-binding</keyword>
<evidence type="ECO:0000256" key="4">
    <source>
        <dbReference type="ARBA" id="ARBA00022840"/>
    </source>
</evidence>
<keyword evidence="2" id="KW-0813">Transport</keyword>
<keyword evidence="5" id="KW-0029">Amino-acid transport</keyword>
<dbReference type="PANTHER" id="PTHR43820">
    <property type="entry name" value="HIGH-AFFINITY BRANCHED-CHAIN AMINO ACID TRANSPORT ATP-BINDING PROTEIN LIVF"/>
    <property type="match status" value="1"/>
</dbReference>
<gene>
    <name evidence="7" type="ORF">GCM10017653_14590</name>
</gene>
<evidence type="ECO:0000313" key="7">
    <source>
        <dbReference type="EMBL" id="GLK83390.1"/>
    </source>
</evidence>
<reference evidence="7" key="2">
    <citation type="submission" date="2023-01" db="EMBL/GenBank/DDBJ databases">
        <authorList>
            <person name="Sun Q."/>
            <person name="Evtushenko L."/>
        </authorList>
    </citation>
    <scope>NUCLEOTIDE SEQUENCE</scope>
    <source>
        <strain evidence="7">VKM B-2789</strain>
    </source>
</reference>
<dbReference type="EMBL" id="BSFM01000006">
    <property type="protein sequence ID" value="GLK83390.1"/>
    <property type="molecule type" value="Genomic_DNA"/>
</dbReference>
<dbReference type="InterPro" id="IPR027417">
    <property type="entry name" value="P-loop_NTPase"/>
</dbReference>
<dbReference type="GO" id="GO:0016887">
    <property type="term" value="F:ATP hydrolysis activity"/>
    <property type="evidence" value="ECO:0007669"/>
    <property type="project" value="InterPro"/>
</dbReference>
<dbReference type="Pfam" id="PF00005">
    <property type="entry name" value="ABC_tran"/>
    <property type="match status" value="1"/>
</dbReference>
<dbReference type="Proteomes" id="UP001143330">
    <property type="component" value="Unassembled WGS sequence"/>
</dbReference>
<reference evidence="7" key="1">
    <citation type="journal article" date="2014" name="Int. J. Syst. Evol. Microbiol.">
        <title>Complete genome sequence of Corynebacterium casei LMG S-19264T (=DSM 44701T), isolated from a smear-ripened cheese.</title>
        <authorList>
            <consortium name="US DOE Joint Genome Institute (JGI-PGF)"/>
            <person name="Walter F."/>
            <person name="Albersmeier A."/>
            <person name="Kalinowski J."/>
            <person name="Ruckert C."/>
        </authorList>
    </citation>
    <scope>NUCLEOTIDE SEQUENCE</scope>
    <source>
        <strain evidence="7">VKM B-2789</strain>
    </source>
</reference>
<dbReference type="GO" id="GO:0015807">
    <property type="term" value="P:L-amino acid transport"/>
    <property type="evidence" value="ECO:0007669"/>
    <property type="project" value="TreeGrafter"/>
</dbReference>
<evidence type="ECO:0000256" key="1">
    <source>
        <dbReference type="ARBA" id="ARBA00005417"/>
    </source>
</evidence>
<keyword evidence="4 7" id="KW-0067">ATP-binding</keyword>
<sequence>MAEVKPLLEVDGIDVAIGQVQILRKVSLAVPKGAMVGIIGRNGAGKTTIMRAIMGLLPLQAGAVRFDGADVSREPAHKRAGRAIGFAPEDRRLIPELTVEENLLLPSWANHHRDAQERLEGTYRLIPEAREFRNRRALQLSGGQQKLVAIGRAHMVGTRLLMLDEPFEGVAPALSKRIAEVVASLRPLGLSVLLSGADLQHAGASLDRVYRIDRGQVDAS</sequence>
<name>A0A9W6JWH2_9HYPH</name>